<evidence type="ECO:0000256" key="1">
    <source>
        <dbReference type="SAM" id="MobiDB-lite"/>
    </source>
</evidence>
<keyword evidence="3" id="KW-1185">Reference proteome</keyword>
<name>A0A8X8WSD7_SALSN</name>
<evidence type="ECO:0000313" key="2">
    <source>
        <dbReference type="EMBL" id="KAG6399333.1"/>
    </source>
</evidence>
<feature type="region of interest" description="Disordered" evidence="1">
    <location>
        <begin position="1"/>
        <end position="87"/>
    </location>
</feature>
<gene>
    <name evidence="2" type="ORF">SASPL_140809</name>
</gene>
<accession>A0A8X8WSD7</accession>
<organism evidence="2">
    <name type="scientific">Salvia splendens</name>
    <name type="common">Scarlet sage</name>
    <dbReference type="NCBI Taxonomy" id="180675"/>
    <lineage>
        <taxon>Eukaryota</taxon>
        <taxon>Viridiplantae</taxon>
        <taxon>Streptophyta</taxon>
        <taxon>Embryophyta</taxon>
        <taxon>Tracheophyta</taxon>
        <taxon>Spermatophyta</taxon>
        <taxon>Magnoliopsida</taxon>
        <taxon>eudicotyledons</taxon>
        <taxon>Gunneridae</taxon>
        <taxon>Pentapetalae</taxon>
        <taxon>asterids</taxon>
        <taxon>lamiids</taxon>
        <taxon>Lamiales</taxon>
        <taxon>Lamiaceae</taxon>
        <taxon>Nepetoideae</taxon>
        <taxon>Mentheae</taxon>
        <taxon>Salviinae</taxon>
        <taxon>Salvia</taxon>
        <taxon>Salvia subgen. Calosphace</taxon>
        <taxon>core Calosphace</taxon>
    </lineage>
</organism>
<reference evidence="2" key="1">
    <citation type="submission" date="2018-01" db="EMBL/GenBank/DDBJ databases">
        <authorList>
            <person name="Mao J.F."/>
        </authorList>
    </citation>
    <scope>NUCLEOTIDE SEQUENCE</scope>
    <source>
        <strain evidence="2">Huo1</strain>
        <tissue evidence="2">Leaf</tissue>
    </source>
</reference>
<sequence length="87" mass="9268">MTLAESFLEDEKNSGTSPLSQYAATLRQRAQERSGTLTESSVLIGDKSSKFGSKISSDDSSKFGSKISSDDDEHGDSDMKENASAAL</sequence>
<reference evidence="2" key="2">
    <citation type="submission" date="2020-08" db="EMBL/GenBank/DDBJ databases">
        <title>Plant Genome Project.</title>
        <authorList>
            <person name="Zhang R.-G."/>
        </authorList>
    </citation>
    <scope>NUCLEOTIDE SEQUENCE</scope>
    <source>
        <strain evidence="2">Huo1</strain>
        <tissue evidence="2">Leaf</tissue>
    </source>
</reference>
<proteinExistence type="predicted"/>
<comment type="caution">
    <text evidence="2">The sequence shown here is derived from an EMBL/GenBank/DDBJ whole genome shotgun (WGS) entry which is preliminary data.</text>
</comment>
<protein>
    <submittedName>
        <fullName evidence="2">Uncharacterized protein</fullName>
    </submittedName>
</protein>
<dbReference type="AlphaFoldDB" id="A0A8X8WSD7"/>
<feature type="compositionally biased region" description="Polar residues" evidence="1">
    <location>
        <begin position="14"/>
        <end position="23"/>
    </location>
</feature>
<dbReference type="EMBL" id="PNBA02000015">
    <property type="protein sequence ID" value="KAG6399333.1"/>
    <property type="molecule type" value="Genomic_DNA"/>
</dbReference>
<dbReference type="Proteomes" id="UP000298416">
    <property type="component" value="Unassembled WGS sequence"/>
</dbReference>
<evidence type="ECO:0000313" key="3">
    <source>
        <dbReference type="Proteomes" id="UP000298416"/>
    </source>
</evidence>